<proteinExistence type="predicted"/>
<comment type="caution">
    <text evidence="1">The sequence shown here is derived from an EMBL/GenBank/DDBJ whole genome shotgun (WGS) entry which is preliminary data.</text>
</comment>
<sequence length="101" mass="11131">MFTPPTDQLIETIDRKELPAVAFSHDDVLATDPAAQQLRRAEADRAMLLANAHQAKTTIFFRTADGHTKRVRAHVLGAHAEYLTLKDGLLLPIRAVLGFAT</sequence>
<dbReference type="EMBL" id="JBHUFD010000003">
    <property type="protein sequence ID" value="MFD1873098.1"/>
    <property type="molecule type" value="Genomic_DNA"/>
</dbReference>
<gene>
    <name evidence="1" type="ORF">ACFSDX_11705</name>
</gene>
<accession>A0ABW4QU40</accession>
<keyword evidence="2" id="KW-1185">Reference proteome</keyword>
<protein>
    <submittedName>
        <fullName evidence="1">Uncharacterized protein</fullName>
    </submittedName>
</protein>
<reference evidence="2" key="1">
    <citation type="journal article" date="2019" name="Int. J. Syst. Evol. Microbiol.">
        <title>The Global Catalogue of Microorganisms (GCM) 10K type strain sequencing project: providing services to taxonomists for standard genome sequencing and annotation.</title>
        <authorList>
            <consortium name="The Broad Institute Genomics Platform"/>
            <consortium name="The Broad Institute Genome Sequencing Center for Infectious Disease"/>
            <person name="Wu L."/>
            <person name="Ma J."/>
        </authorList>
    </citation>
    <scope>NUCLEOTIDE SEQUENCE [LARGE SCALE GENOMIC DNA]</scope>
    <source>
        <strain evidence="2">CGMCC 1.15795</strain>
    </source>
</reference>
<dbReference type="RefSeq" id="WP_382313613.1">
    <property type="nucleotide sequence ID" value="NZ_JBHUFD010000003.1"/>
</dbReference>
<organism evidence="1 2">
    <name type="scientific">Hymenobacter bucti</name>
    <dbReference type="NCBI Taxonomy" id="1844114"/>
    <lineage>
        <taxon>Bacteria</taxon>
        <taxon>Pseudomonadati</taxon>
        <taxon>Bacteroidota</taxon>
        <taxon>Cytophagia</taxon>
        <taxon>Cytophagales</taxon>
        <taxon>Hymenobacteraceae</taxon>
        <taxon>Hymenobacter</taxon>
    </lineage>
</organism>
<evidence type="ECO:0000313" key="2">
    <source>
        <dbReference type="Proteomes" id="UP001597197"/>
    </source>
</evidence>
<name>A0ABW4QU40_9BACT</name>
<dbReference type="Proteomes" id="UP001597197">
    <property type="component" value="Unassembled WGS sequence"/>
</dbReference>
<evidence type="ECO:0000313" key="1">
    <source>
        <dbReference type="EMBL" id="MFD1873098.1"/>
    </source>
</evidence>